<evidence type="ECO:0000313" key="14">
    <source>
        <dbReference type="Proteomes" id="UP000306985"/>
    </source>
</evidence>
<dbReference type="SUPFAM" id="SSF53067">
    <property type="entry name" value="Actin-like ATPase domain"/>
    <property type="match status" value="2"/>
</dbReference>
<dbReference type="InterPro" id="IPR018485">
    <property type="entry name" value="FGGY_C"/>
</dbReference>
<dbReference type="InterPro" id="IPR050406">
    <property type="entry name" value="FGGY_Carb_Kinase"/>
</dbReference>
<keyword evidence="5 8" id="KW-0418">Kinase</keyword>
<feature type="compositionally biased region" description="Basic residues" evidence="10">
    <location>
        <begin position="1"/>
        <end position="10"/>
    </location>
</feature>
<evidence type="ECO:0000256" key="1">
    <source>
        <dbReference type="ARBA" id="ARBA00009156"/>
    </source>
</evidence>
<dbReference type="Pfam" id="PF02782">
    <property type="entry name" value="FGGY_C"/>
    <property type="match status" value="1"/>
</dbReference>
<evidence type="ECO:0000256" key="10">
    <source>
        <dbReference type="SAM" id="MobiDB-lite"/>
    </source>
</evidence>
<reference evidence="13 14" key="1">
    <citation type="submission" date="2019-05" db="EMBL/GenBank/DDBJ databases">
        <title>Nakamurella sp. N5BH11, whole genome shotgun sequence.</title>
        <authorList>
            <person name="Tuo L."/>
        </authorList>
    </citation>
    <scope>NUCLEOTIDE SEQUENCE [LARGE SCALE GENOMIC DNA]</scope>
    <source>
        <strain evidence="13 14">N5BH11</strain>
    </source>
</reference>
<comment type="function">
    <text evidence="8">Catalyzes the phosphorylation of D-xylulose to D-xylulose 5-phosphate.</text>
</comment>
<comment type="similarity">
    <text evidence="1 8 9">Belongs to the FGGY kinase family.</text>
</comment>
<evidence type="ECO:0000256" key="9">
    <source>
        <dbReference type="RuleBase" id="RU364073"/>
    </source>
</evidence>
<dbReference type="CDD" id="cd07809">
    <property type="entry name" value="ASKHA_NBD_FGGY_BaXK-like"/>
    <property type="match status" value="1"/>
</dbReference>
<dbReference type="InterPro" id="IPR006000">
    <property type="entry name" value="Xylulokinase"/>
</dbReference>
<feature type="domain" description="Carbohydrate kinase FGGY N-terminal" evidence="11">
    <location>
        <begin position="53"/>
        <end position="270"/>
    </location>
</feature>
<feature type="binding site" evidence="8">
    <location>
        <begin position="118"/>
        <end position="119"/>
    </location>
    <ligand>
        <name>substrate</name>
    </ligand>
</feature>
<dbReference type="PANTHER" id="PTHR43095:SF5">
    <property type="entry name" value="XYLULOSE KINASE"/>
    <property type="match status" value="1"/>
</dbReference>
<dbReference type="NCBIfam" id="TIGR01312">
    <property type="entry name" value="XylB"/>
    <property type="match status" value="1"/>
</dbReference>
<dbReference type="AlphaFoldDB" id="A0A4U6QB51"/>
<evidence type="ECO:0000256" key="8">
    <source>
        <dbReference type="HAMAP-Rule" id="MF_02220"/>
    </source>
</evidence>
<organism evidence="13 14">
    <name type="scientific">Nakamurella flava</name>
    <dbReference type="NCBI Taxonomy" id="2576308"/>
    <lineage>
        <taxon>Bacteria</taxon>
        <taxon>Bacillati</taxon>
        <taxon>Actinomycetota</taxon>
        <taxon>Actinomycetes</taxon>
        <taxon>Nakamurellales</taxon>
        <taxon>Nakamurellaceae</taxon>
        <taxon>Nakamurella</taxon>
    </lineage>
</organism>
<evidence type="ECO:0000256" key="3">
    <source>
        <dbReference type="ARBA" id="ARBA00022679"/>
    </source>
</evidence>
<dbReference type="GO" id="GO:0042732">
    <property type="term" value="P:D-xylose metabolic process"/>
    <property type="evidence" value="ECO:0007669"/>
    <property type="project" value="UniProtKB-KW"/>
</dbReference>
<gene>
    <name evidence="8 9 13" type="primary">xylB</name>
    <name evidence="13" type="ORF">FDO65_20145</name>
</gene>
<dbReference type="Gene3D" id="3.30.420.40">
    <property type="match status" value="2"/>
</dbReference>
<dbReference type="GO" id="GO:0005998">
    <property type="term" value="P:xylulose catabolic process"/>
    <property type="evidence" value="ECO:0007669"/>
    <property type="project" value="UniProtKB-UniRule"/>
</dbReference>
<evidence type="ECO:0000313" key="13">
    <source>
        <dbReference type="EMBL" id="TKV57116.1"/>
    </source>
</evidence>
<feature type="site" description="Important for activity" evidence="8">
    <location>
        <position position="57"/>
    </location>
</feature>
<dbReference type="PIRSF" id="PIRSF000538">
    <property type="entry name" value="GlpK"/>
    <property type="match status" value="1"/>
</dbReference>
<dbReference type="InterPro" id="IPR000577">
    <property type="entry name" value="Carb_kinase_FGGY"/>
</dbReference>
<keyword evidence="3 8" id="KW-0808">Transferase</keyword>
<dbReference type="InterPro" id="IPR018484">
    <property type="entry name" value="FGGY_N"/>
</dbReference>
<evidence type="ECO:0000256" key="4">
    <source>
        <dbReference type="ARBA" id="ARBA00022741"/>
    </source>
</evidence>
<proteinExistence type="inferred from homology"/>
<evidence type="ECO:0000256" key="5">
    <source>
        <dbReference type="ARBA" id="ARBA00022777"/>
    </source>
</evidence>
<keyword evidence="2 8" id="KW-0859">Xylose metabolism</keyword>
<dbReference type="PROSITE" id="PS00933">
    <property type="entry name" value="FGGY_KINASES_1"/>
    <property type="match status" value="1"/>
</dbReference>
<dbReference type="PANTHER" id="PTHR43095">
    <property type="entry name" value="SUGAR KINASE"/>
    <property type="match status" value="1"/>
</dbReference>
<evidence type="ECO:0000256" key="2">
    <source>
        <dbReference type="ARBA" id="ARBA00022629"/>
    </source>
</evidence>
<dbReference type="OrthoDB" id="9805576at2"/>
<feature type="domain" description="Carbohydrate kinase FGGY C-terminal" evidence="12">
    <location>
        <begin position="294"/>
        <end position="473"/>
    </location>
</feature>
<comment type="catalytic activity">
    <reaction evidence="8 9">
        <text>D-xylulose + ATP = D-xylulose 5-phosphate + ADP + H(+)</text>
        <dbReference type="Rhea" id="RHEA:10964"/>
        <dbReference type="ChEBI" id="CHEBI:15378"/>
        <dbReference type="ChEBI" id="CHEBI:17140"/>
        <dbReference type="ChEBI" id="CHEBI:30616"/>
        <dbReference type="ChEBI" id="CHEBI:57737"/>
        <dbReference type="ChEBI" id="CHEBI:456216"/>
        <dbReference type="EC" id="2.7.1.17"/>
    </reaction>
</comment>
<comment type="caution">
    <text evidence="13">The sequence shown here is derived from an EMBL/GenBank/DDBJ whole genome shotgun (WGS) entry which is preliminary data.</text>
</comment>
<evidence type="ECO:0000259" key="11">
    <source>
        <dbReference type="Pfam" id="PF00370"/>
    </source>
</evidence>
<keyword evidence="7 8" id="KW-0119">Carbohydrate metabolism</keyword>
<dbReference type="InterPro" id="IPR043129">
    <property type="entry name" value="ATPase_NBD"/>
</dbReference>
<feature type="active site" description="Proton acceptor" evidence="8">
    <location>
        <position position="278"/>
    </location>
</feature>
<protein>
    <recommendedName>
        <fullName evidence="8 9">Xylulose kinase</fullName>
        <shortName evidence="8 9">Xylulokinase</shortName>
        <ecNumber evidence="8 9">2.7.1.17</ecNumber>
    </recommendedName>
</protein>
<keyword evidence="4 8" id="KW-0547">Nucleotide-binding</keyword>
<dbReference type="Pfam" id="PF00370">
    <property type="entry name" value="FGGY_N"/>
    <property type="match status" value="1"/>
</dbReference>
<evidence type="ECO:0000256" key="7">
    <source>
        <dbReference type="ARBA" id="ARBA00023277"/>
    </source>
</evidence>
<dbReference type="GO" id="GO:0004856">
    <property type="term" value="F:D-xylulokinase activity"/>
    <property type="evidence" value="ECO:0007669"/>
    <property type="project" value="UniProtKB-UniRule"/>
</dbReference>
<dbReference type="GO" id="GO:0005524">
    <property type="term" value="F:ATP binding"/>
    <property type="evidence" value="ECO:0007669"/>
    <property type="project" value="UniProtKB-UniRule"/>
</dbReference>
<keyword evidence="6 8" id="KW-0067">ATP-binding</keyword>
<dbReference type="InterPro" id="IPR018483">
    <property type="entry name" value="Carb_kinase_FGGY_CS"/>
</dbReference>
<dbReference type="EMBL" id="SZZH01000006">
    <property type="protein sequence ID" value="TKV57116.1"/>
    <property type="molecule type" value="Genomic_DNA"/>
</dbReference>
<evidence type="ECO:0000259" key="12">
    <source>
        <dbReference type="Pfam" id="PF02782"/>
    </source>
</evidence>
<name>A0A4U6QB51_9ACTN</name>
<keyword evidence="14" id="KW-1185">Reference proteome</keyword>
<feature type="region of interest" description="Disordered" evidence="10">
    <location>
        <begin position="1"/>
        <end position="50"/>
    </location>
</feature>
<dbReference type="EC" id="2.7.1.17" evidence="8 9"/>
<dbReference type="HAMAP" id="MF_02220">
    <property type="entry name" value="XylB"/>
    <property type="match status" value="1"/>
</dbReference>
<dbReference type="Proteomes" id="UP000306985">
    <property type="component" value="Unassembled WGS sequence"/>
</dbReference>
<sequence length="512" mass="52788">MSAAARRPRPVHVPVHRPAPARPPVHDRQRSPTVTTASPAPADSQPPGDEVLVAGIDSSTQSTKVVLVRASDGTVVAEASAPHPNGTEVDPKYWWKALQTAGAGLLERAAAIGVGGQQHGMVLLDDQGEVVRPALLWNDLRSSPQGHQVVEHLGGPQATADAIGSVPAGSFTVTKLRWVFENEPENAARVAAVGLPHDWVTWKLAGGHEAGVGLTTDHGDASGTGFYSPSKRDWLPELAAWALGRPADQAPALPRLVEPGGVAGRTPSGTLLSAGTGDNPAAALGLGLEPGDVVVSIGTSGTAYCVSDEPSADPLGMVVGFADATGNYLPLACTINAARILSTTEELLGVDHDEFSRLALSAPAGANGLVLLPYLDGERTPNRPEATGVLKGLTSATTRADYARAAVEGLLCSLADAVDALGVTARRVLLIGGAVKSEAVRRIAPAIFGVDVQVPPPAEYVALGAARQAAWALSGAAEPPVWAAAQTETYSAPATPEVLERYRVLRDATVGW</sequence>
<evidence type="ECO:0000256" key="6">
    <source>
        <dbReference type="ARBA" id="ARBA00022840"/>
    </source>
</evidence>
<accession>A0A4U6QB51</accession>